<comment type="caution">
    <text evidence="4">The sequence shown here is derived from an EMBL/GenBank/DDBJ whole genome shotgun (WGS) entry which is preliminary data.</text>
</comment>
<evidence type="ECO:0000313" key="4">
    <source>
        <dbReference type="EMBL" id="MSS16192.1"/>
    </source>
</evidence>
<evidence type="ECO:0000313" key="5">
    <source>
        <dbReference type="Proteomes" id="UP000483362"/>
    </source>
</evidence>
<feature type="coiled-coil region" evidence="1">
    <location>
        <begin position="1115"/>
        <end position="1142"/>
    </location>
</feature>
<dbReference type="GO" id="GO:0000146">
    <property type="term" value="F:microfilament motor activity"/>
    <property type="evidence" value="ECO:0007669"/>
    <property type="project" value="TreeGrafter"/>
</dbReference>
<feature type="compositionally biased region" description="Gly residues" evidence="2">
    <location>
        <begin position="880"/>
        <end position="894"/>
    </location>
</feature>
<name>A0A6L5XCJ8_9BACT</name>
<sequence>MAKETLITDLVAQDALDQLDKLDTAIEGTLGKFQDCARELARGLKVNVEVNGDLDRLKDLSNTQMQQAAQATQQLTSQLQQQQQVVSRTTAAIAEQLQKQAQANEATRQSVSVNREAMAITDKVLGSLQENIHLQAQYKVQISQVNKEMSDLKKQFDNGGLTQQQYANKLAQVTARKTELTVASQKLQSIINADQKIMMSAEGSYDNMSQSLVRLKQAMRSDDATSLSAEQMQLLIQSEQQLSNELKHQDELMGEHQRNVGDYSIALQNGVASTDDLNRVLGVNAATIEGCIEQNKALEEAKTKLDTQDSNYTQTLERINEKIAENKQRISDVSDILGVQAHSVEEAEQQNRRLAEALKLIDDRSAGASEKIRAYNAQIQANKNYIQQNASSLRDNTKESNALFQQIAGLIGINTNFGASLRGLSANAAKGGSLLTGMGNSLKAFGSTLLGLLKNPYVLAVAGVGMGFKWFYDYNKGLLEATRLTKYFSGLTGDAMKSVRDNVQAVSDTFGQDFTSTLKAANAISQNMGVSINDAVDLISKGFAAGGVNSQQFLSNLERFAPTFDKMGMSAEEMVAVLSQLDKAGVNSQRALMAMNKASLQLRTMSKGTSEALKGIGIDASEMSRQIQNGEKSVREAMSEIAEKLKGMGANSKEAAAVMKELFGARGESAIGEGFLTFLANGNKGLEELLGKQDSLQHLKIKEVEVNKQLNDVLASMFDMTGGGFESITAKTKIWIKEGLIAAIKWVVDLINYFIEWYNESMLVRAGIQYIYTAIRTTYALQKVVFNVVIDAIKAVGRGLHALGDIYEGVFSGNFDKAGRGFRQLMGNFKVTWTEVASDAKAFGKEIGNNLVSSINAVVRPKKVALINYNAVGSSDVGDGGSGRSIGGGNGDGGSSSSSSSKSGKSSSKSKTEASKEAQEELKIIEQLEELKVNAMQDGIAKTLALIRLEYKKKLDAIKGHSAKEEQLRVALAKECSVKVAQAQAAYDANRAEIDLKNRLAAVEEGSEEEYHLKMVELDRQYALEVKEAEKTGADVQIIFDKYNKQILQLNQDYAKKKMDKIAGASALEQAQQDAALQNRLAALKGQEAKELKAVGNNEAAIQAVKDKYANLAAEEQEKYAIETAKRQMDAYKKQIDSFRGEGSFDLFFADDLGDVEGNADLLEKMGMEHDQAVQLAQDMAKKQAEIANAVEDAEIAAIDRVNEKDKKAREARVKNAEDWLQKTGEAIEKIGGLVSSIYDSQISKIEELLDAEQDQYDKEVEHIEYLADRGAITTEEAEIRKRDAAAATAAKQEQLEKRKAQIEYKKALMEKANNIAQIGIATALGIMQALAMTPPNIPLSIFIGAMGAIQTAAALAQPIKAYKEGTKKPHPGGLALVGDGDKAEVVLYNGKAWVTPDSPTLVDLPKGAEVYPDADKVQFMGAVGDIPRDRVTGQPIIINDYSALESRVATNTKALSRELRQFSDRMAREMKRMKFNAYLAQRI</sequence>
<feature type="domain" description="Phage tail tape measure protein" evidence="3">
    <location>
        <begin position="489"/>
        <end position="664"/>
    </location>
</feature>
<organism evidence="4 5">
    <name type="scientific">Sodaliphilus pleomorphus</name>
    <dbReference type="NCBI Taxonomy" id="2606626"/>
    <lineage>
        <taxon>Bacteria</taxon>
        <taxon>Pseudomonadati</taxon>
        <taxon>Bacteroidota</taxon>
        <taxon>Bacteroidia</taxon>
        <taxon>Bacteroidales</taxon>
        <taxon>Muribaculaceae</taxon>
        <taxon>Sodaliphilus</taxon>
    </lineage>
</organism>
<dbReference type="GO" id="GO:0005737">
    <property type="term" value="C:cytoplasm"/>
    <property type="evidence" value="ECO:0007669"/>
    <property type="project" value="TreeGrafter"/>
</dbReference>
<dbReference type="GO" id="GO:0032982">
    <property type="term" value="C:myosin filament"/>
    <property type="evidence" value="ECO:0007669"/>
    <property type="project" value="TreeGrafter"/>
</dbReference>
<dbReference type="GO" id="GO:0051015">
    <property type="term" value="F:actin filament binding"/>
    <property type="evidence" value="ECO:0007669"/>
    <property type="project" value="TreeGrafter"/>
</dbReference>
<feature type="compositionally biased region" description="Low complexity" evidence="2">
    <location>
        <begin position="895"/>
        <end position="909"/>
    </location>
</feature>
<protein>
    <recommendedName>
        <fullName evidence="3">Phage tail tape measure protein domain-containing protein</fullName>
    </recommendedName>
</protein>
<dbReference type="EMBL" id="VULT01000001">
    <property type="protein sequence ID" value="MSS16192.1"/>
    <property type="molecule type" value="Genomic_DNA"/>
</dbReference>
<gene>
    <name evidence="4" type="ORF">FYJ29_00155</name>
</gene>
<accession>A0A6L5XCJ8</accession>
<evidence type="ECO:0000256" key="1">
    <source>
        <dbReference type="SAM" id="Coils"/>
    </source>
</evidence>
<keyword evidence="1" id="KW-0175">Coiled coil</keyword>
<dbReference type="Proteomes" id="UP000483362">
    <property type="component" value="Unassembled WGS sequence"/>
</dbReference>
<reference evidence="4 5" key="1">
    <citation type="submission" date="2019-08" db="EMBL/GenBank/DDBJ databases">
        <title>In-depth cultivation of the pig gut microbiome towards novel bacterial diversity and tailored functional studies.</title>
        <authorList>
            <person name="Wylensek D."/>
            <person name="Hitch T.C.A."/>
            <person name="Clavel T."/>
        </authorList>
    </citation>
    <scope>NUCLEOTIDE SEQUENCE [LARGE SCALE GENOMIC DNA]</scope>
    <source>
        <strain evidence="4 5">Oil-RF-744-WCA-WT-10</strain>
    </source>
</reference>
<dbReference type="GO" id="GO:0016460">
    <property type="term" value="C:myosin II complex"/>
    <property type="evidence" value="ECO:0007669"/>
    <property type="project" value="TreeGrafter"/>
</dbReference>
<evidence type="ECO:0000259" key="3">
    <source>
        <dbReference type="Pfam" id="PF10145"/>
    </source>
</evidence>
<dbReference type="InterPro" id="IPR010090">
    <property type="entry name" value="Phage_tape_meas"/>
</dbReference>
<dbReference type="RefSeq" id="WP_154328023.1">
    <property type="nucleotide sequence ID" value="NZ_CP045696.1"/>
</dbReference>
<keyword evidence="5" id="KW-1185">Reference proteome</keyword>
<dbReference type="PANTHER" id="PTHR45615">
    <property type="entry name" value="MYOSIN HEAVY CHAIN, NON-MUSCLE"/>
    <property type="match status" value="1"/>
</dbReference>
<feature type="coiled-coil region" evidence="1">
    <location>
        <begin position="54"/>
        <end position="85"/>
    </location>
</feature>
<dbReference type="PANTHER" id="PTHR45615:SF40">
    <property type="entry name" value="MYOSIN HEAVY CHAIN, NON-MUSCLE"/>
    <property type="match status" value="1"/>
</dbReference>
<evidence type="ECO:0000256" key="2">
    <source>
        <dbReference type="SAM" id="MobiDB-lite"/>
    </source>
</evidence>
<feature type="region of interest" description="Disordered" evidence="2">
    <location>
        <begin position="880"/>
        <end position="915"/>
    </location>
</feature>
<proteinExistence type="predicted"/>
<dbReference type="Pfam" id="PF10145">
    <property type="entry name" value="PhageMin_Tail"/>
    <property type="match status" value="1"/>
</dbReference>